<protein>
    <submittedName>
        <fullName evidence="3">Clp protease N-terminal domain-containing protein</fullName>
    </submittedName>
</protein>
<organism evidence="3 4">
    <name type="scientific">Sphaerisporangium aureirubrum</name>
    <dbReference type="NCBI Taxonomy" id="1544736"/>
    <lineage>
        <taxon>Bacteria</taxon>
        <taxon>Bacillati</taxon>
        <taxon>Actinomycetota</taxon>
        <taxon>Actinomycetes</taxon>
        <taxon>Streptosporangiales</taxon>
        <taxon>Streptosporangiaceae</taxon>
        <taxon>Sphaerisporangium</taxon>
    </lineage>
</organism>
<dbReference type="Proteomes" id="UP001596137">
    <property type="component" value="Unassembled WGS sequence"/>
</dbReference>
<evidence type="ECO:0000313" key="3">
    <source>
        <dbReference type="EMBL" id="MFC6085123.1"/>
    </source>
</evidence>
<dbReference type="RefSeq" id="WP_380758925.1">
    <property type="nucleotide sequence ID" value="NZ_JBHSRF010000056.1"/>
</dbReference>
<dbReference type="EMBL" id="JBHSRF010000056">
    <property type="protein sequence ID" value="MFC6085123.1"/>
    <property type="molecule type" value="Genomic_DNA"/>
</dbReference>
<keyword evidence="3" id="KW-0645">Protease</keyword>
<keyword evidence="1" id="KW-0677">Repeat</keyword>
<dbReference type="SUPFAM" id="SSF81923">
    <property type="entry name" value="Double Clp-N motif"/>
    <property type="match status" value="1"/>
</dbReference>
<dbReference type="Gene3D" id="1.10.1780.10">
    <property type="entry name" value="Clp, N-terminal domain"/>
    <property type="match status" value="1"/>
</dbReference>
<evidence type="ECO:0000256" key="1">
    <source>
        <dbReference type="PROSITE-ProRule" id="PRU01251"/>
    </source>
</evidence>
<comment type="caution">
    <text evidence="3">The sequence shown here is derived from an EMBL/GenBank/DDBJ whole genome shotgun (WGS) entry which is preliminary data.</text>
</comment>
<gene>
    <name evidence="3" type="ORF">ACFP1K_28440</name>
</gene>
<reference evidence="4" key="1">
    <citation type="journal article" date="2019" name="Int. J. Syst. Evol. Microbiol.">
        <title>The Global Catalogue of Microorganisms (GCM) 10K type strain sequencing project: providing services to taxonomists for standard genome sequencing and annotation.</title>
        <authorList>
            <consortium name="The Broad Institute Genomics Platform"/>
            <consortium name="The Broad Institute Genome Sequencing Center for Infectious Disease"/>
            <person name="Wu L."/>
            <person name="Ma J."/>
        </authorList>
    </citation>
    <scope>NUCLEOTIDE SEQUENCE [LARGE SCALE GENOMIC DNA]</scope>
    <source>
        <strain evidence="4">JCM 30346</strain>
    </source>
</reference>
<dbReference type="Pfam" id="PF02861">
    <property type="entry name" value="Clp_N"/>
    <property type="match status" value="1"/>
</dbReference>
<name>A0ABW1NP43_9ACTN</name>
<dbReference type="PROSITE" id="PS51903">
    <property type="entry name" value="CLP_R"/>
    <property type="match status" value="1"/>
</dbReference>
<evidence type="ECO:0000313" key="4">
    <source>
        <dbReference type="Proteomes" id="UP001596137"/>
    </source>
</evidence>
<feature type="domain" description="Clp R" evidence="2">
    <location>
        <begin position="1"/>
        <end position="66"/>
    </location>
</feature>
<feature type="non-terminal residue" evidence="3">
    <location>
        <position position="85"/>
    </location>
</feature>
<accession>A0ABW1NP43</accession>
<keyword evidence="3" id="KW-0378">Hydrolase</keyword>
<keyword evidence="4" id="KW-1185">Reference proteome</keyword>
<sequence>MSPREQSPFVTVVKAALDEARRRGSRRMGTEHLLLGLLRLPASPAARALGVDLAEARSTLDALDRAALRAIGIDIRDFPPPGTPS</sequence>
<dbReference type="GO" id="GO:0006508">
    <property type="term" value="P:proteolysis"/>
    <property type="evidence" value="ECO:0007669"/>
    <property type="project" value="UniProtKB-KW"/>
</dbReference>
<dbReference type="InterPro" id="IPR036628">
    <property type="entry name" value="Clp_N_dom_sf"/>
</dbReference>
<dbReference type="GO" id="GO:0008233">
    <property type="term" value="F:peptidase activity"/>
    <property type="evidence" value="ECO:0007669"/>
    <property type="project" value="UniProtKB-KW"/>
</dbReference>
<evidence type="ECO:0000259" key="2">
    <source>
        <dbReference type="PROSITE" id="PS51903"/>
    </source>
</evidence>
<proteinExistence type="predicted"/>
<dbReference type="InterPro" id="IPR004176">
    <property type="entry name" value="Clp_R_N"/>
</dbReference>